<protein>
    <submittedName>
        <fullName evidence="2">Uncharacterized protein</fullName>
    </submittedName>
</protein>
<dbReference type="Proteomes" id="UP000297288">
    <property type="component" value="Unassembled WGS sequence"/>
</dbReference>
<reference evidence="2 3" key="1">
    <citation type="submission" date="2019-04" db="EMBL/GenBank/DDBJ databases">
        <title>Draft genome sequence data and analysis of a Fermenting Bacterium, Geotoga petraea strain HO-Geo1, isolated from heavy-oil petroleum reservoir in Russia.</title>
        <authorList>
            <person name="Grouzdev D.S."/>
            <person name="Semenova E.M."/>
            <person name="Sokolova D.S."/>
            <person name="Tourova T.P."/>
            <person name="Poltaraus A.B."/>
            <person name="Nazina T.N."/>
        </authorList>
    </citation>
    <scope>NUCLEOTIDE SEQUENCE [LARGE SCALE GENOMIC DNA]</scope>
    <source>
        <strain evidence="2 3">HO-Geo1</strain>
    </source>
</reference>
<dbReference type="EMBL" id="SRME01000001">
    <property type="protein sequence ID" value="TGG88720.1"/>
    <property type="molecule type" value="Genomic_DNA"/>
</dbReference>
<dbReference type="AlphaFoldDB" id="A0A4Z0W470"/>
<keyword evidence="1" id="KW-0472">Membrane</keyword>
<comment type="caution">
    <text evidence="2">The sequence shown here is derived from an EMBL/GenBank/DDBJ whole genome shotgun (WGS) entry which is preliminary data.</text>
</comment>
<accession>A0A4Z0W470</accession>
<keyword evidence="1" id="KW-1133">Transmembrane helix</keyword>
<name>A0A4Z0W470_9BACT</name>
<feature type="transmembrane region" description="Helical" evidence="1">
    <location>
        <begin position="73"/>
        <end position="93"/>
    </location>
</feature>
<proteinExistence type="predicted"/>
<evidence type="ECO:0000313" key="2">
    <source>
        <dbReference type="EMBL" id="TGG88720.1"/>
    </source>
</evidence>
<feature type="transmembrane region" description="Helical" evidence="1">
    <location>
        <begin position="113"/>
        <end position="130"/>
    </location>
</feature>
<gene>
    <name evidence="2" type="ORF">E4650_00510</name>
</gene>
<dbReference type="RefSeq" id="WP_135402403.1">
    <property type="nucleotide sequence ID" value="NZ_SRME01000001.1"/>
</dbReference>
<feature type="transmembrane region" description="Helical" evidence="1">
    <location>
        <begin position="44"/>
        <end position="66"/>
    </location>
</feature>
<feature type="transmembrane region" description="Helical" evidence="1">
    <location>
        <begin position="21"/>
        <end position="38"/>
    </location>
</feature>
<evidence type="ECO:0000313" key="3">
    <source>
        <dbReference type="Proteomes" id="UP000297288"/>
    </source>
</evidence>
<keyword evidence="1" id="KW-0812">Transmembrane</keyword>
<sequence length="131" mass="15433">MGKMLVQMFNSIFSPEKVNNEIRSSFFIPFIIMLLYFLSPNVELGFNFVFFIITFTYMSNGLRFIFSKKDISYILLSASSPLIFGIINEYTFIVSAFWSVGLKSYYEIKNKNFYSFILGAAFDMLIIWWYL</sequence>
<evidence type="ECO:0000256" key="1">
    <source>
        <dbReference type="SAM" id="Phobius"/>
    </source>
</evidence>
<organism evidence="2 3">
    <name type="scientific">Geotoga petraea</name>
    <dbReference type="NCBI Taxonomy" id="28234"/>
    <lineage>
        <taxon>Bacteria</taxon>
        <taxon>Thermotogati</taxon>
        <taxon>Thermotogota</taxon>
        <taxon>Thermotogae</taxon>
        <taxon>Petrotogales</taxon>
        <taxon>Petrotogaceae</taxon>
        <taxon>Geotoga</taxon>
    </lineage>
</organism>